<comment type="caution">
    <text evidence="1">The sequence shown here is derived from an EMBL/GenBank/DDBJ whole genome shotgun (WGS) entry which is preliminary data.</text>
</comment>
<dbReference type="Proteomes" id="UP000024635">
    <property type="component" value="Unassembled WGS sequence"/>
</dbReference>
<gene>
    <name evidence="1" type="primary">Acey_s0094.g2722</name>
    <name evidence="1" type="ORF">Y032_0094g2722</name>
</gene>
<reference evidence="2" key="1">
    <citation type="journal article" date="2015" name="Nat. Genet.">
        <title>The genome and transcriptome of the zoonotic hookworm Ancylostoma ceylanicum identify infection-specific gene families.</title>
        <authorList>
            <person name="Schwarz E.M."/>
            <person name="Hu Y."/>
            <person name="Antoshechkin I."/>
            <person name="Miller M.M."/>
            <person name="Sternberg P.W."/>
            <person name="Aroian R.V."/>
        </authorList>
    </citation>
    <scope>NUCLEOTIDE SEQUENCE</scope>
    <source>
        <strain evidence="2">HY135</strain>
    </source>
</reference>
<sequence length="67" mass="7388">MVPIAFEQFACARTQLCVQSFRNDGADEVIGRSRGGTVDFAVHTNLILNCSTAPSFRLCVKEARRGR</sequence>
<evidence type="ECO:0000313" key="1">
    <source>
        <dbReference type="EMBL" id="EYC03373.1"/>
    </source>
</evidence>
<accession>A0A016TLB6</accession>
<evidence type="ECO:0000313" key="2">
    <source>
        <dbReference type="Proteomes" id="UP000024635"/>
    </source>
</evidence>
<name>A0A016TLB6_9BILA</name>
<protein>
    <submittedName>
        <fullName evidence="1">Uncharacterized protein</fullName>
    </submittedName>
</protein>
<keyword evidence="2" id="KW-1185">Reference proteome</keyword>
<organism evidence="1 2">
    <name type="scientific">Ancylostoma ceylanicum</name>
    <dbReference type="NCBI Taxonomy" id="53326"/>
    <lineage>
        <taxon>Eukaryota</taxon>
        <taxon>Metazoa</taxon>
        <taxon>Ecdysozoa</taxon>
        <taxon>Nematoda</taxon>
        <taxon>Chromadorea</taxon>
        <taxon>Rhabditida</taxon>
        <taxon>Rhabditina</taxon>
        <taxon>Rhabditomorpha</taxon>
        <taxon>Strongyloidea</taxon>
        <taxon>Ancylostomatidae</taxon>
        <taxon>Ancylostomatinae</taxon>
        <taxon>Ancylostoma</taxon>
    </lineage>
</organism>
<proteinExistence type="predicted"/>
<dbReference type="AlphaFoldDB" id="A0A016TLB6"/>
<dbReference type="EMBL" id="JARK01001430">
    <property type="protein sequence ID" value="EYC03373.1"/>
    <property type="molecule type" value="Genomic_DNA"/>
</dbReference>